<evidence type="ECO:0000313" key="3">
    <source>
        <dbReference type="Proteomes" id="UP000678499"/>
    </source>
</evidence>
<dbReference type="SUPFAM" id="SSF58113">
    <property type="entry name" value="Apolipoprotein A-I"/>
    <property type="match status" value="1"/>
</dbReference>
<dbReference type="EMBL" id="OA882217">
    <property type="protein sequence ID" value="CAD7273854.1"/>
    <property type="molecule type" value="Genomic_DNA"/>
</dbReference>
<dbReference type="Pfam" id="PF08742">
    <property type="entry name" value="C8"/>
    <property type="match status" value="1"/>
</dbReference>
<dbReference type="SMART" id="SM00216">
    <property type="entry name" value="VWD"/>
    <property type="match status" value="1"/>
</dbReference>
<dbReference type="PANTHER" id="PTHR37860">
    <property type="entry name" value="AGAP008810-PA"/>
    <property type="match status" value="1"/>
</dbReference>
<keyword evidence="3" id="KW-1185">Reference proteome</keyword>
<dbReference type="InterPro" id="IPR014853">
    <property type="entry name" value="VWF/SSPO/ZAN-like_Cys-rich_dom"/>
</dbReference>
<dbReference type="Pfam" id="PF00094">
    <property type="entry name" value="VWD"/>
    <property type="match status" value="1"/>
</dbReference>
<feature type="domain" description="VWFD" evidence="1">
    <location>
        <begin position="1166"/>
        <end position="1342"/>
    </location>
</feature>
<dbReference type="OrthoDB" id="6019304at2759"/>
<dbReference type="EMBL" id="CAJPEX010000180">
    <property type="protein sequence ID" value="CAG0914006.1"/>
    <property type="molecule type" value="Genomic_DNA"/>
</dbReference>
<accession>A0A7R9BHH1</accession>
<evidence type="ECO:0000259" key="1">
    <source>
        <dbReference type="PROSITE" id="PS51233"/>
    </source>
</evidence>
<organism evidence="2">
    <name type="scientific">Notodromas monacha</name>
    <dbReference type="NCBI Taxonomy" id="399045"/>
    <lineage>
        <taxon>Eukaryota</taxon>
        <taxon>Metazoa</taxon>
        <taxon>Ecdysozoa</taxon>
        <taxon>Arthropoda</taxon>
        <taxon>Crustacea</taxon>
        <taxon>Oligostraca</taxon>
        <taxon>Ostracoda</taxon>
        <taxon>Podocopa</taxon>
        <taxon>Podocopida</taxon>
        <taxon>Cypridocopina</taxon>
        <taxon>Cypridoidea</taxon>
        <taxon>Cyprididae</taxon>
        <taxon>Notodromas</taxon>
    </lineage>
</organism>
<evidence type="ECO:0000313" key="2">
    <source>
        <dbReference type="EMBL" id="CAD7273854.1"/>
    </source>
</evidence>
<protein>
    <recommendedName>
        <fullName evidence="1">VWFD domain-containing protein</fullName>
    </recommendedName>
</protein>
<dbReference type="Gene3D" id="1.20.120.20">
    <property type="entry name" value="Apolipoprotein"/>
    <property type="match status" value="1"/>
</dbReference>
<proteinExistence type="predicted"/>
<reference evidence="2" key="1">
    <citation type="submission" date="2020-11" db="EMBL/GenBank/DDBJ databases">
        <authorList>
            <person name="Tran Van P."/>
        </authorList>
    </citation>
    <scope>NUCLEOTIDE SEQUENCE</scope>
</reference>
<dbReference type="InterPro" id="IPR001846">
    <property type="entry name" value="VWF_type-D"/>
</dbReference>
<gene>
    <name evidence="2" type="ORF">NMOB1V02_LOCUS1723</name>
</gene>
<dbReference type="Proteomes" id="UP000678499">
    <property type="component" value="Unassembled WGS sequence"/>
</dbReference>
<dbReference type="PROSITE" id="PS51233">
    <property type="entry name" value="VWFD"/>
    <property type="match status" value="1"/>
</dbReference>
<dbReference type="PANTHER" id="PTHR37860:SF2">
    <property type="entry name" value="VITELLOGENIN DOMAIN-CONTAINING PROTEIN"/>
    <property type="match status" value="1"/>
</dbReference>
<sequence length="1718" mass="193185">MHHQLKATPSNKQDSLEVQTLLALVPDSSAEAGLKITYANSVYVDADAKLDTDLNSAQKDAHLLLNFKSDELDVSSVALESKLAARFERWDDSKVSHLVSLDVGGNNKYRVESNLEGNKQLIKVSIDANHDKSKLGSLNVNIDTSTKNVHLGKIEADVFGNQINADFEHHDTKELKKLSYGTRINLEMLGFDETNHNLLIEEPYLKSSLQRAGEFPITVNLAWKEKGANTYGLDGKLRWNEADGHASFIGEMTYVAVPLSLEFKAEMDSPHFEIDKWRIVGKTKLDEGNKRQIRFKAESKKEKDAYGFRLLKYLHFMPDCRWCFLTVYTLVLTVLDKEPESGVDAKVTLLFEGRTKRQTTSYETIASLSNQNEAIHAQLLSIQIDGNTPKKIGFEVDHAKGNLTGSLYILERVIHVEETWEKTEVNGRCSYSLKEKLWLDHSREPDKILQADFILREEDVQKGSQYTGSFTVSHPTLSKDLQISSELIIRGEKYPLKASVSFDVYGDLPPLDIYLEMTDEHSNDDWESIATLAVVRKSDLDFKVVHHCTSQGDLYSTGLRIEGGKQAKPLSLKLDYDRGTPKVNFLAKASSKSFEIVGVKEITRRRRDAGDEKPDEAKWVWTLRQTDAVPVVAEVIYSTDISMPALSVQVYDSDTPGKRLRWRVGYVDTRTLNARFDSVENGIETLYITRTIALKPNSILTHKLSWREKNFRGLWESTKRRIKMSGENFVNGLHAVQEVVTDWRSTYEAAGRLEPAIDPLRERVNEEIEEFIEEVELDPTVMLVQSFAGVDDVRASIESVVEFYGERRKELKAKLGELLLELEKNLGPEVGITSADINNWVDRTGDDLEKVVKEIRDTVSDFIDELEKGKDNLSIDSIINFLDKLLDNVKSLFDSVFDFVTEFKKEYKVDEIIEGLEDLQDSIEKVLDYFWKCRYFKPLKDAYDEAKKWFRDEFKVNRVKLNEVWSDVSSYTNTVFEESGSKFVVWKPQDGEIEIDIPVPGSVSTLQLPLSPLQKLYESLEEGGHLDFVDRIWDLIKTRLEKIALPDFSDALDATSNIVQDVAELLSPQNIAQLFGDSGLSGPLGFFGPSKHWFDHYSSTEHPGSESSFRQAIEDFFKFLSDVVKYVDRATSTAGFATVAQSSWVNEVLGGSGLLSPLNALPPYKTSAYVFGHGQLVTFDRKVHNFLGKCRYLLAREHVDGKYSLEADYRNSHDPAHPKPSLIFNALNQEGTYDSITIDPDYSVKLNGQLTNVPFRSGDVWVTKETPVTLQVNWEKEGVTLLCDTRSDFCRFRVTGWHHGRVSGLLGSNDREPVTDMLSPSGELIESINELAGKWKVNADCKDSPQPFSGPGLPGCGKAFRDNASPFGDCFKRVNPEPFRKACMELSASNEEQFCDLANAYRMACFEKGKALPVLKDCKKCDFDGRRIKEGTETEVRTSATSADVVLVVNQAECFENVLNLDTFVKELRSSSKDLGVTDLRVGVVGYGHKEIDHGHPTVFTSAGKVWFEGDPPGIDLKGNSNRGTLTALLMATAFEFRPVATKSVVLFSCKSCQRNLEDVLLGRYYQVEKELLLRGITLHTLSAQDIEVKSGQKKLKKQVIGADSKAVYKTNSLKGGEFQPDVELRAGISISPDYCTQLAQSSYGSVFSLPRLLEAEDKTKQFRQVFARRVADSLVGPNNANVCQKCSCVPGPWDNPIVKCELCDPRAGDLVSFHGQY</sequence>
<name>A0A7R9BHH1_9CRUS</name>